<comment type="caution">
    <text evidence="1">The sequence shown here is derived from an EMBL/GenBank/DDBJ whole genome shotgun (WGS) entry which is preliminary data.</text>
</comment>
<accession>A0A0F9JNU4</accession>
<organism evidence="1">
    <name type="scientific">marine sediment metagenome</name>
    <dbReference type="NCBI Taxonomy" id="412755"/>
    <lineage>
        <taxon>unclassified sequences</taxon>
        <taxon>metagenomes</taxon>
        <taxon>ecological metagenomes</taxon>
    </lineage>
</organism>
<gene>
    <name evidence="1" type="ORF">LCGC14_1430270</name>
</gene>
<dbReference type="AlphaFoldDB" id="A0A0F9JNU4"/>
<sequence length="64" mass="7474">MGKTITWGNPYTHEEHSRTSYGRKDLMHGYGVCDWCGQVKHTLYSYDGRKGIFCGKDCYTSYHF</sequence>
<evidence type="ECO:0000313" key="1">
    <source>
        <dbReference type="EMBL" id="KKM71479.1"/>
    </source>
</evidence>
<proteinExistence type="predicted"/>
<name>A0A0F9JNU4_9ZZZZ</name>
<dbReference type="EMBL" id="LAZR01009627">
    <property type="protein sequence ID" value="KKM71479.1"/>
    <property type="molecule type" value="Genomic_DNA"/>
</dbReference>
<protein>
    <submittedName>
        <fullName evidence="1">Uncharacterized protein</fullName>
    </submittedName>
</protein>
<reference evidence="1" key="1">
    <citation type="journal article" date="2015" name="Nature">
        <title>Complex archaea that bridge the gap between prokaryotes and eukaryotes.</title>
        <authorList>
            <person name="Spang A."/>
            <person name="Saw J.H."/>
            <person name="Jorgensen S.L."/>
            <person name="Zaremba-Niedzwiedzka K."/>
            <person name="Martijn J."/>
            <person name="Lind A.E."/>
            <person name="van Eijk R."/>
            <person name="Schleper C."/>
            <person name="Guy L."/>
            <person name="Ettema T.J."/>
        </authorList>
    </citation>
    <scope>NUCLEOTIDE SEQUENCE</scope>
</reference>